<reference evidence="2" key="1">
    <citation type="submission" date="2020-05" db="EMBL/GenBank/DDBJ databases">
        <authorList>
            <person name="Chiriac C."/>
            <person name="Salcher M."/>
            <person name="Ghai R."/>
            <person name="Kavagutti S V."/>
        </authorList>
    </citation>
    <scope>NUCLEOTIDE SEQUENCE</scope>
</reference>
<proteinExistence type="predicted"/>
<dbReference type="Pfam" id="PF02515">
    <property type="entry name" value="CoA_transf_3"/>
    <property type="match status" value="1"/>
</dbReference>
<protein>
    <submittedName>
        <fullName evidence="2">Unannotated protein</fullName>
    </submittedName>
</protein>
<dbReference type="EMBL" id="CAFABK010000010">
    <property type="protein sequence ID" value="CAB4824287.1"/>
    <property type="molecule type" value="Genomic_DNA"/>
</dbReference>
<dbReference type="SUPFAM" id="SSF89796">
    <property type="entry name" value="CoA-transferase family III (CaiB/BaiF)"/>
    <property type="match status" value="1"/>
</dbReference>
<evidence type="ECO:0000313" key="2">
    <source>
        <dbReference type="EMBL" id="CAB4824287.1"/>
    </source>
</evidence>
<dbReference type="PANTHER" id="PTHR48207">
    <property type="entry name" value="SUCCINATE--HYDROXYMETHYLGLUTARATE COA-TRANSFERASE"/>
    <property type="match status" value="1"/>
</dbReference>
<organism evidence="2">
    <name type="scientific">freshwater metagenome</name>
    <dbReference type="NCBI Taxonomy" id="449393"/>
    <lineage>
        <taxon>unclassified sequences</taxon>
        <taxon>metagenomes</taxon>
        <taxon>ecological metagenomes</taxon>
    </lineage>
</organism>
<dbReference type="GO" id="GO:0008410">
    <property type="term" value="F:CoA-transferase activity"/>
    <property type="evidence" value="ECO:0007669"/>
    <property type="project" value="TreeGrafter"/>
</dbReference>
<evidence type="ECO:0000256" key="1">
    <source>
        <dbReference type="ARBA" id="ARBA00022679"/>
    </source>
</evidence>
<dbReference type="InterPro" id="IPR003673">
    <property type="entry name" value="CoA-Trfase_fam_III"/>
</dbReference>
<keyword evidence="1" id="KW-0808">Transferase</keyword>
<dbReference type="Gene3D" id="3.40.50.10540">
    <property type="entry name" value="Crotonobetainyl-coa:carnitine coa-transferase, domain 1"/>
    <property type="match status" value="1"/>
</dbReference>
<dbReference type="InterPro" id="IPR050483">
    <property type="entry name" value="CoA-transferase_III_domain"/>
</dbReference>
<gene>
    <name evidence="2" type="ORF">UFOPK3204_00372</name>
</gene>
<dbReference type="Gene3D" id="3.30.1540.10">
    <property type="entry name" value="formyl-coa transferase, domain 3"/>
    <property type="match status" value="1"/>
</dbReference>
<name>A0A6J6ZUR6_9ZZZZ</name>
<dbReference type="InterPro" id="IPR023606">
    <property type="entry name" value="CoA-Trfase_III_dom_1_sf"/>
</dbReference>
<dbReference type="InterPro" id="IPR044855">
    <property type="entry name" value="CoA-Trfase_III_dom3_sf"/>
</dbReference>
<dbReference type="PANTHER" id="PTHR48207:SF3">
    <property type="entry name" value="SUCCINATE--HYDROXYMETHYLGLUTARATE COA-TRANSFERASE"/>
    <property type="match status" value="1"/>
</dbReference>
<dbReference type="AlphaFoldDB" id="A0A6J6ZUR6"/>
<accession>A0A6J6ZUR6</accession>
<sequence length="375" mass="40081">MATSEDPSLPLSGISVLDITSNIAGPFAGVILADLGADVIKIEQPGGDPARRMVPLDGDRSAYFHVVNRNKSAVSLNLKDPLDRATLDKMMTTADVLLSNHLPARAAALNLTPERIARDHPHLIYGVLTAYGSSGADSSLPGFDAVLQARTGIAAVTGEPDGNPVRTGVSVLDLGSGMWLASAVLAALFRRTRTGRGGLVETSLFETGVNWVCYHILAHQLTGTTSARHGSGHPAFAPYGIFQTRDRGICIGIGSDPLFTAFCAAIDRPDLSTDPRFVDNSSRSAHRDELRKIIEETLAASDSWEWLGRLRAAGVPVDEVKLPEDLLQDEQVRATNMLLEYPGDGFTVLMPGLPITFEGHRPPLRMSAPHLPAKG</sequence>